<comment type="caution">
    <text evidence="2">The sequence shown here is derived from an EMBL/GenBank/DDBJ whole genome shotgun (WGS) entry which is preliminary data.</text>
</comment>
<dbReference type="Proteomes" id="UP001597319">
    <property type="component" value="Unassembled WGS sequence"/>
</dbReference>
<organism evidence="2 3">
    <name type="scientific">Aquimarina rubra</name>
    <dbReference type="NCBI Taxonomy" id="1920033"/>
    <lineage>
        <taxon>Bacteria</taxon>
        <taxon>Pseudomonadati</taxon>
        <taxon>Bacteroidota</taxon>
        <taxon>Flavobacteriia</taxon>
        <taxon>Flavobacteriales</taxon>
        <taxon>Flavobacteriaceae</taxon>
        <taxon>Aquimarina</taxon>
    </lineage>
</organism>
<name>A0ABW5LCN8_9FLAO</name>
<keyword evidence="1" id="KW-0812">Transmembrane</keyword>
<sequence length="1087" mass="123672">MIHTILSYEFVTFKVITLKKPAVKIKKFWKRILLGLILVPMLVVGGLILYIQSNQSEIIKEEIALLNKEHKGLISVGKSKLSLFGNFPYISIKVYDVQIFETKEDNAPIIMDVKDIYIGFNLWDMVKGDYDIQSLVVEDGVFNIVIHENNTTNIQNSLASTSETETPSTNIHLKKIRFKSLDIHTLDEATNTDVEKFMYAGTGGFSQKDSIIAGHIDTHFELNVIKDGDTTFIHNKHLEVHTDLVFNEHTGILDIQPSGIVMENGDFELEGSIDTKNDVDLDLAINGTKPNFDMLIAFAPTDVIPVLEKYRNAGEIYFNATIQGPANKGNRPFINANFGAGKAFLENTKRGKKIDNMGFNGHFTNGKNRDASTMEFSLTDMTASLEKGEFSGSVFVKNFESPEVNMQVNSNFNLDFIADFLELDQVQEASGEVSLKMNFHDIIDIDEPEKALQKLNQAYFAELIVKDLSLVAKELPAPLQDMNVHLVMNGKEATLNQFELLMGNSDISVSGFLSDLPAIVHHTDIPVDVHLDISSNNLDIAELTRFSIQDSTKTGFDEQIKGLSTGFSFKASAKDFTESKYLPKGEFFIDSLYADLKHYPHKLHDFHADVLIDDKDLKIVDFTGYIDDSDFHLDGIIHEYAFWMQPQLNGDVDLDINLTSNKLRLEDVFSYKGENYVPEEYRHETFDDLALHVAAGMHYKDSALHSIDLALDKLDTKMKLHPLRFHDFRGNIHYEDEHIVIKDFHGEIGTTNFNFDLNYYLGKDEKIKKRDNYLELKANYIDFDALFKFDVNPPKPTTIVTSKTADVKEHAEAFNLYELPFTDMQFKADIAHFIYHRIDLQNIKAAIRTTPDHYVYIDTLHMDAAGGNIRLSGYFNGSDPEHIYMQPDLVMNNVDLDKLLFKFENFGQDHLVSENLQGKLTSRIKGKIRVYPDMVPDLDQSTIEMDVKVLNGRLKNYDPMLALSDYMGDKNLQNIRFDTLQNSLDIKKGKITIPAMRIESTLGHMELSGTHDNNQNIDYYIRIPWKTVRKASWKKLFGAKNDTTAISEEQEDEIVEVDPNKKIKYLNLKIKGSIDDYKVSLGKKKEK</sequence>
<gene>
    <name evidence="2" type="ORF">ACFSR1_01195</name>
</gene>
<dbReference type="EMBL" id="JBHULE010000002">
    <property type="protein sequence ID" value="MFD2561262.1"/>
    <property type="molecule type" value="Genomic_DNA"/>
</dbReference>
<evidence type="ECO:0000313" key="3">
    <source>
        <dbReference type="Proteomes" id="UP001597319"/>
    </source>
</evidence>
<evidence type="ECO:0000256" key="1">
    <source>
        <dbReference type="SAM" id="Phobius"/>
    </source>
</evidence>
<keyword evidence="3" id="KW-1185">Reference proteome</keyword>
<dbReference type="RefSeq" id="WP_378288821.1">
    <property type="nucleotide sequence ID" value="NZ_JBHULE010000002.1"/>
</dbReference>
<dbReference type="PANTHER" id="PTHR30441:SF8">
    <property type="entry name" value="DUF748 DOMAIN-CONTAINING PROTEIN"/>
    <property type="match status" value="1"/>
</dbReference>
<reference evidence="3" key="1">
    <citation type="journal article" date="2019" name="Int. J. Syst. Evol. Microbiol.">
        <title>The Global Catalogue of Microorganisms (GCM) 10K type strain sequencing project: providing services to taxonomists for standard genome sequencing and annotation.</title>
        <authorList>
            <consortium name="The Broad Institute Genomics Platform"/>
            <consortium name="The Broad Institute Genome Sequencing Center for Infectious Disease"/>
            <person name="Wu L."/>
            <person name="Ma J."/>
        </authorList>
    </citation>
    <scope>NUCLEOTIDE SEQUENCE [LARGE SCALE GENOMIC DNA]</scope>
    <source>
        <strain evidence="3">KCTC 52274</strain>
    </source>
</reference>
<accession>A0ABW5LCN8</accession>
<feature type="transmembrane region" description="Helical" evidence="1">
    <location>
        <begin position="32"/>
        <end position="51"/>
    </location>
</feature>
<evidence type="ECO:0000313" key="2">
    <source>
        <dbReference type="EMBL" id="MFD2561262.1"/>
    </source>
</evidence>
<protein>
    <submittedName>
        <fullName evidence="2">AsmA-like C-terminal region-containing protein</fullName>
    </submittedName>
</protein>
<keyword evidence="1" id="KW-0472">Membrane</keyword>
<keyword evidence="1" id="KW-1133">Transmembrane helix</keyword>
<proteinExistence type="predicted"/>
<dbReference type="PANTHER" id="PTHR30441">
    <property type="entry name" value="DUF748 DOMAIN-CONTAINING PROTEIN"/>
    <property type="match status" value="1"/>
</dbReference>
<dbReference type="InterPro" id="IPR052894">
    <property type="entry name" value="AsmA-related"/>
</dbReference>